<feature type="domain" description="Ubiquitin-like" evidence="1">
    <location>
        <begin position="660"/>
        <end position="735"/>
    </location>
</feature>
<dbReference type="PhylomeDB" id="A0A0G4FM41"/>
<reference evidence="2 3" key="1">
    <citation type="submission" date="2014-11" db="EMBL/GenBank/DDBJ databases">
        <authorList>
            <person name="Zhu J."/>
            <person name="Qi W."/>
            <person name="Song R."/>
        </authorList>
    </citation>
    <scope>NUCLEOTIDE SEQUENCE [LARGE SCALE GENOMIC DNA]</scope>
</reference>
<dbReference type="AlphaFoldDB" id="A0A0G4FM41"/>
<evidence type="ECO:0000259" key="1">
    <source>
        <dbReference type="PROSITE" id="PS50053"/>
    </source>
</evidence>
<gene>
    <name evidence="2" type="ORF">Vbra_15687</name>
</gene>
<dbReference type="EMBL" id="CDMY01000460">
    <property type="protein sequence ID" value="CEM14888.1"/>
    <property type="molecule type" value="Genomic_DNA"/>
</dbReference>
<dbReference type="PROSITE" id="PS50053">
    <property type="entry name" value="UBIQUITIN_2"/>
    <property type="match status" value="1"/>
</dbReference>
<dbReference type="VEuPathDB" id="CryptoDB:Vbra_15687"/>
<dbReference type="SUPFAM" id="SSF54236">
    <property type="entry name" value="Ubiquitin-like"/>
    <property type="match status" value="1"/>
</dbReference>
<dbReference type="InParanoid" id="A0A0G4FM41"/>
<organism evidence="2 3">
    <name type="scientific">Vitrella brassicaformis (strain CCMP3155)</name>
    <dbReference type="NCBI Taxonomy" id="1169540"/>
    <lineage>
        <taxon>Eukaryota</taxon>
        <taxon>Sar</taxon>
        <taxon>Alveolata</taxon>
        <taxon>Colpodellida</taxon>
        <taxon>Vitrellaceae</taxon>
        <taxon>Vitrella</taxon>
    </lineage>
</organism>
<dbReference type="InterPro" id="IPR000626">
    <property type="entry name" value="Ubiquitin-like_dom"/>
</dbReference>
<evidence type="ECO:0000313" key="2">
    <source>
        <dbReference type="EMBL" id="CEM14888.1"/>
    </source>
</evidence>
<proteinExistence type="predicted"/>
<accession>A0A0G4FM41</accession>
<keyword evidence="3" id="KW-1185">Reference proteome</keyword>
<dbReference type="CDD" id="cd17039">
    <property type="entry name" value="Ubl_ubiquitin_like"/>
    <property type="match status" value="1"/>
</dbReference>
<name>A0A0G4FM41_VITBC</name>
<sequence length="738" mass="81552">MEEDGFVTLVFQAADGSSSIPVHRSVLLQFQYFRSQCNFYESAALDCGADGGGLSILEGVTRDVAAVVLQRPASAIVQGVTSGNLIDVLAVIDFLGFGADHDQSADNRESLNDLLKQIAAKVVDSRWCDDVDFSVLVLKQIPTAPVVTRLIQEDAGLLDALCSCLFARPRIIKDISTPSSEPDSHQCVRDLVEGVSRQMSSGVMDPSSSDLATFLTEATGSQDVKQALGRVFEQELLGDITTRPFDHSMSDPDEISDSRFVTDVSVQPFTCTSESRLSDVTEWAVRVSVEQQARATVRGQVGGGAFVRCFAATATVYVDGAPDPICSIGDKLPQSPLRAFGLVALGSMTHTRLRLTAPNLPPAELSARGVSDKTLADVVVRVQASVLPMCEIALHYLRKCAVERSWGKLKDMACALDRRVSERLLQCLTDSSSDRLHGIVGHWLPALAPNVTAFDDHTLSCLMASDHVCDNQADIAAFRTAVVPLLSIAPVQQPLPQHLTRVWQSLGQLPWGDVLIAVSKQVRYRGYYDARLAVRDWLLWMIVAAQCRRIDLPWHLEAVSRAVLQHPDLYSEVCRVIGMREAPIHVSFRVAILPCEQFKREDDGSVEADRMVFKDILGFEYFSDLSVDEERTAEERRASEARLKYALPAAHERWKTPGVEYLLVRAATCTGTKGEFLVRPSATVYEVKLAIRRRTGIPITEPWMYCVINRRMPLDTETMEECNVQNGSTIALLTRWRW</sequence>
<dbReference type="Gene3D" id="3.10.20.90">
    <property type="entry name" value="Phosphatidylinositol 3-kinase Catalytic Subunit, Chain A, domain 1"/>
    <property type="match status" value="1"/>
</dbReference>
<protein>
    <recommendedName>
        <fullName evidence="1">Ubiquitin-like domain-containing protein</fullName>
    </recommendedName>
</protein>
<dbReference type="InterPro" id="IPR029071">
    <property type="entry name" value="Ubiquitin-like_domsf"/>
</dbReference>
<dbReference type="Proteomes" id="UP000041254">
    <property type="component" value="Unassembled WGS sequence"/>
</dbReference>
<evidence type="ECO:0000313" key="3">
    <source>
        <dbReference type="Proteomes" id="UP000041254"/>
    </source>
</evidence>